<accession>A0A0D0PRZ1</accession>
<protein>
    <submittedName>
        <fullName evidence="1">Uncharacterized protein</fullName>
    </submittedName>
</protein>
<dbReference type="AlphaFoldDB" id="A0A0D0PRZ1"/>
<name>A0A0D0PRZ1_KITGR</name>
<comment type="caution">
    <text evidence="1">The sequence shown here is derived from an EMBL/GenBank/DDBJ whole genome shotgun (WGS) entry which is preliminary data.</text>
</comment>
<dbReference type="Proteomes" id="UP000032066">
    <property type="component" value="Unassembled WGS sequence"/>
</dbReference>
<keyword evidence="2" id="KW-1185">Reference proteome</keyword>
<dbReference type="EMBL" id="JXZB01000002">
    <property type="protein sequence ID" value="KIQ65319.1"/>
    <property type="molecule type" value="Genomic_DNA"/>
</dbReference>
<organism evidence="1 2">
    <name type="scientific">Kitasatospora griseola</name>
    <name type="common">Streptomyces griseolosporeus</name>
    <dbReference type="NCBI Taxonomy" id="2064"/>
    <lineage>
        <taxon>Bacteria</taxon>
        <taxon>Bacillati</taxon>
        <taxon>Actinomycetota</taxon>
        <taxon>Actinomycetes</taxon>
        <taxon>Kitasatosporales</taxon>
        <taxon>Streptomycetaceae</taxon>
        <taxon>Kitasatospora</taxon>
    </lineage>
</organism>
<reference evidence="1 2" key="1">
    <citation type="submission" date="2015-02" db="EMBL/GenBank/DDBJ databases">
        <title>Draft genome sequence of Kitasatospora griseola MF730-N6, a bafilomycin, terpentecin and satosporin producer.</title>
        <authorList>
            <person name="Arens J.C."/>
            <person name="Haltli B."/>
            <person name="Kerr R.G."/>
        </authorList>
    </citation>
    <scope>NUCLEOTIDE SEQUENCE [LARGE SCALE GENOMIC DNA]</scope>
    <source>
        <strain evidence="1 2">MF730-N6</strain>
    </source>
</reference>
<sequence>MSGVPEVERVRLVALRYRAGELSTGELPMAAAELVADGFDSPALYDLAGRGRRESASELEPLLREVLDDFGLAYPGAVDGKRWLVRELAARVVAGGMTPAELAAAVSDWGSEGLDQDESALLGLLAVHCDCCAGYLTAQQFRGWEADVRAAAAALSGEG</sequence>
<dbReference type="OrthoDB" id="5190020at2"/>
<evidence type="ECO:0000313" key="1">
    <source>
        <dbReference type="EMBL" id="KIQ65319.1"/>
    </source>
</evidence>
<gene>
    <name evidence="1" type="ORF">TR51_15390</name>
</gene>
<evidence type="ECO:0000313" key="2">
    <source>
        <dbReference type="Proteomes" id="UP000032066"/>
    </source>
</evidence>
<dbReference type="RefSeq" id="WP_043911582.1">
    <property type="nucleotide sequence ID" value="NZ_JXZB01000002.1"/>
</dbReference>
<proteinExistence type="predicted"/>
<dbReference type="PATRIC" id="fig|2064.6.peg.3305"/>